<dbReference type="Proteomes" id="UP000218418">
    <property type="component" value="Chromosome"/>
</dbReference>
<organism evidence="4 5">
    <name type="scientific">Calothrix parasitica NIES-267</name>
    <dbReference type="NCBI Taxonomy" id="1973488"/>
    <lineage>
        <taxon>Bacteria</taxon>
        <taxon>Bacillati</taxon>
        <taxon>Cyanobacteriota</taxon>
        <taxon>Cyanophyceae</taxon>
        <taxon>Nostocales</taxon>
        <taxon>Calotrichaceae</taxon>
        <taxon>Calothrix</taxon>
    </lineage>
</organism>
<gene>
    <name evidence="4" type="ORF">NIES267_49550</name>
</gene>
<evidence type="ECO:0000313" key="5">
    <source>
        <dbReference type="Proteomes" id="UP000218418"/>
    </source>
</evidence>
<dbReference type="InterPro" id="IPR029063">
    <property type="entry name" value="SAM-dependent_MTases_sf"/>
</dbReference>
<accession>A0A1Z4LW25</accession>
<name>A0A1Z4LW25_9CYAN</name>
<evidence type="ECO:0000313" key="4">
    <source>
        <dbReference type="EMBL" id="BAY85455.1"/>
    </source>
</evidence>
<dbReference type="InterPro" id="IPR041698">
    <property type="entry name" value="Methyltransf_25"/>
</dbReference>
<protein>
    <submittedName>
        <fullName evidence="4">Type 11 methyltransferase</fullName>
    </submittedName>
</protein>
<dbReference type="PANTHER" id="PTHR43861">
    <property type="entry name" value="TRANS-ACONITATE 2-METHYLTRANSFERASE-RELATED"/>
    <property type="match status" value="1"/>
</dbReference>
<evidence type="ECO:0000256" key="2">
    <source>
        <dbReference type="ARBA" id="ARBA00022679"/>
    </source>
</evidence>
<reference evidence="4 5" key="1">
    <citation type="submission" date="2017-06" db="EMBL/GenBank/DDBJ databases">
        <title>Genome sequencing of cyanobaciteial culture collection at National Institute for Environmental Studies (NIES).</title>
        <authorList>
            <person name="Hirose Y."/>
            <person name="Shimura Y."/>
            <person name="Fujisawa T."/>
            <person name="Nakamura Y."/>
            <person name="Kawachi M."/>
        </authorList>
    </citation>
    <scope>NUCLEOTIDE SEQUENCE [LARGE SCALE GENOMIC DNA]</scope>
    <source>
        <strain evidence="4 5">NIES-267</strain>
    </source>
</reference>
<keyword evidence="1 4" id="KW-0489">Methyltransferase</keyword>
<dbReference type="CDD" id="cd02440">
    <property type="entry name" value="AdoMet_MTases"/>
    <property type="match status" value="1"/>
</dbReference>
<keyword evidence="2 4" id="KW-0808">Transferase</keyword>
<dbReference type="GO" id="GO:0032259">
    <property type="term" value="P:methylation"/>
    <property type="evidence" value="ECO:0007669"/>
    <property type="project" value="UniProtKB-KW"/>
</dbReference>
<proteinExistence type="predicted"/>
<sequence length="260" mass="29488">MNNTIKSNNNWNSSLYQDKHAFVWKYGENLLEILNPQPNEIILDLGCGTGQLTAKITESGAEAIGIDGASEMIEKAQYNYPQLNFKVADARNFELSQPVDAVFSNATLHWIPEADEVINYINKSLKAGGRFIAEFGGKGNIESIVKALYRELEKIGFNNPSDSNPWYFPSIGEYTAKLEKQGFEVVYSNLFYRPTLLQDKDSGLANWIKMFAGNFFEELSESEINQVIQGVEKQLKPNLYQDGNWFADYRRIQIKAVKTD</sequence>
<dbReference type="PANTHER" id="PTHR43861:SF1">
    <property type="entry name" value="TRANS-ACONITATE 2-METHYLTRANSFERASE"/>
    <property type="match status" value="1"/>
</dbReference>
<evidence type="ECO:0000259" key="3">
    <source>
        <dbReference type="Pfam" id="PF13649"/>
    </source>
</evidence>
<dbReference type="GO" id="GO:0008168">
    <property type="term" value="F:methyltransferase activity"/>
    <property type="evidence" value="ECO:0007669"/>
    <property type="project" value="UniProtKB-KW"/>
</dbReference>
<keyword evidence="5" id="KW-1185">Reference proteome</keyword>
<dbReference type="AlphaFoldDB" id="A0A1Z4LW25"/>
<feature type="domain" description="Methyltransferase" evidence="3">
    <location>
        <begin position="42"/>
        <end position="129"/>
    </location>
</feature>
<dbReference type="EMBL" id="AP018227">
    <property type="protein sequence ID" value="BAY85455.1"/>
    <property type="molecule type" value="Genomic_DNA"/>
</dbReference>
<dbReference type="OrthoDB" id="9760689at2"/>
<dbReference type="Pfam" id="PF13649">
    <property type="entry name" value="Methyltransf_25"/>
    <property type="match status" value="1"/>
</dbReference>
<evidence type="ECO:0000256" key="1">
    <source>
        <dbReference type="ARBA" id="ARBA00022603"/>
    </source>
</evidence>
<dbReference type="SUPFAM" id="SSF53335">
    <property type="entry name" value="S-adenosyl-L-methionine-dependent methyltransferases"/>
    <property type="match status" value="1"/>
</dbReference>
<dbReference type="Gene3D" id="3.40.50.150">
    <property type="entry name" value="Vaccinia Virus protein VP39"/>
    <property type="match status" value="1"/>
</dbReference>